<keyword evidence="1" id="KW-0812">Transmembrane</keyword>
<proteinExistence type="predicted"/>
<keyword evidence="1" id="KW-0472">Membrane</keyword>
<evidence type="ECO:0000313" key="3">
    <source>
        <dbReference type="Proteomes" id="UP001550739"/>
    </source>
</evidence>
<keyword evidence="3" id="KW-1185">Reference proteome</keyword>
<name>A0ABV2ZDB1_9ACTN</name>
<evidence type="ECO:0000256" key="1">
    <source>
        <dbReference type="SAM" id="Phobius"/>
    </source>
</evidence>
<feature type="transmembrane region" description="Helical" evidence="1">
    <location>
        <begin position="60"/>
        <end position="78"/>
    </location>
</feature>
<dbReference type="EMBL" id="JBEZVE010000003">
    <property type="protein sequence ID" value="MEU3780150.1"/>
    <property type="molecule type" value="Genomic_DNA"/>
</dbReference>
<accession>A0ABV2ZDB1</accession>
<comment type="caution">
    <text evidence="2">The sequence shown here is derived from an EMBL/GenBank/DDBJ whole genome shotgun (WGS) entry which is preliminary data.</text>
</comment>
<evidence type="ECO:0000313" key="2">
    <source>
        <dbReference type="EMBL" id="MEU3780150.1"/>
    </source>
</evidence>
<protein>
    <submittedName>
        <fullName evidence="2">Uncharacterized protein</fullName>
    </submittedName>
</protein>
<dbReference type="Proteomes" id="UP001550739">
    <property type="component" value="Unassembled WGS sequence"/>
</dbReference>
<gene>
    <name evidence="2" type="ORF">AB0E89_06080</name>
</gene>
<organism evidence="2 3">
    <name type="scientific">Streptomyces sp. 900129855</name>
    <dbReference type="NCBI Taxonomy" id="3155129"/>
    <lineage>
        <taxon>Bacteria</taxon>
        <taxon>Bacillati</taxon>
        <taxon>Actinomycetota</taxon>
        <taxon>Actinomycetes</taxon>
        <taxon>Kitasatosporales</taxon>
        <taxon>Streptomycetaceae</taxon>
        <taxon>Streptomyces</taxon>
    </lineage>
</organism>
<reference evidence="2 3" key="1">
    <citation type="submission" date="2024-06" db="EMBL/GenBank/DDBJ databases">
        <title>The Natural Products Discovery Center: Release of the First 8490 Sequenced Strains for Exploring Actinobacteria Biosynthetic Diversity.</title>
        <authorList>
            <person name="Kalkreuter E."/>
            <person name="Kautsar S.A."/>
            <person name="Yang D."/>
            <person name="Bader C.D."/>
            <person name="Teijaro C.N."/>
            <person name="Fluegel L."/>
            <person name="Davis C.M."/>
            <person name="Simpson J.R."/>
            <person name="Lauterbach L."/>
            <person name="Steele A.D."/>
            <person name="Gui C."/>
            <person name="Meng S."/>
            <person name="Li G."/>
            <person name="Viehrig K."/>
            <person name="Ye F."/>
            <person name="Su P."/>
            <person name="Kiefer A.F."/>
            <person name="Nichols A."/>
            <person name="Cepeda A.J."/>
            <person name="Yan W."/>
            <person name="Fan B."/>
            <person name="Jiang Y."/>
            <person name="Adhikari A."/>
            <person name="Zheng C.-J."/>
            <person name="Schuster L."/>
            <person name="Cowan T.M."/>
            <person name="Smanski M.J."/>
            <person name="Chevrette M.G."/>
            <person name="De Carvalho L.P.S."/>
            <person name="Shen B."/>
        </authorList>
    </citation>
    <scope>NUCLEOTIDE SEQUENCE [LARGE SCALE GENOMIC DNA]</scope>
    <source>
        <strain evidence="2 3">NPDC033843</strain>
    </source>
</reference>
<feature type="transmembrane region" description="Helical" evidence="1">
    <location>
        <begin position="21"/>
        <end position="40"/>
    </location>
</feature>
<sequence length="134" mass="14265">MSTKGAAGAGSPSRPRPWFTGLGLGVLFGGLTAAVSIVTIGRSWAACDIGINAAANSMTLLFLAPLIWIATAVPWVVLHRTLGKRHRGAAMTAGLLFTLWFTWFLVTWLGMPNSYPAPSCPSDVPPWWPSFIPA</sequence>
<feature type="transmembrane region" description="Helical" evidence="1">
    <location>
        <begin position="90"/>
        <end position="111"/>
    </location>
</feature>
<dbReference type="RefSeq" id="WP_361701260.1">
    <property type="nucleotide sequence ID" value="NZ_JBEZVE010000003.1"/>
</dbReference>
<keyword evidence="1" id="KW-1133">Transmembrane helix</keyword>